<dbReference type="EMBL" id="LAZR01046033">
    <property type="protein sequence ID" value="KKK97479.1"/>
    <property type="molecule type" value="Genomic_DNA"/>
</dbReference>
<protein>
    <submittedName>
        <fullName evidence="1">Uncharacterized protein</fullName>
    </submittedName>
</protein>
<reference evidence="1" key="1">
    <citation type="journal article" date="2015" name="Nature">
        <title>Complex archaea that bridge the gap between prokaryotes and eukaryotes.</title>
        <authorList>
            <person name="Spang A."/>
            <person name="Saw J.H."/>
            <person name="Jorgensen S.L."/>
            <person name="Zaremba-Niedzwiedzka K."/>
            <person name="Martijn J."/>
            <person name="Lind A.E."/>
            <person name="van Eijk R."/>
            <person name="Schleper C."/>
            <person name="Guy L."/>
            <person name="Ettema T.J."/>
        </authorList>
    </citation>
    <scope>NUCLEOTIDE SEQUENCE</scope>
</reference>
<proteinExistence type="predicted"/>
<organism evidence="1">
    <name type="scientific">marine sediment metagenome</name>
    <dbReference type="NCBI Taxonomy" id="412755"/>
    <lineage>
        <taxon>unclassified sequences</taxon>
        <taxon>metagenomes</taxon>
        <taxon>ecological metagenomes</taxon>
    </lineage>
</organism>
<name>A0A0F9C4T5_9ZZZZ</name>
<dbReference type="AlphaFoldDB" id="A0A0F9C4T5"/>
<comment type="caution">
    <text evidence="1">The sequence shown here is derived from an EMBL/GenBank/DDBJ whole genome shotgun (WGS) entry which is preliminary data.</text>
</comment>
<gene>
    <name evidence="1" type="ORF">LCGC14_2652330</name>
</gene>
<feature type="non-terminal residue" evidence="1">
    <location>
        <position position="1"/>
    </location>
</feature>
<sequence length="310" mass="32822">GLGFQIPGQAFGFGPANLGGGRPLIAGGGGRGARPQAADPGLFGQGALGAAANIGGQVGAGVGGGLQSVLNILFGAGRSALGFNDGGAAPSAQQQPRSQQAQRFAGLGPGFFHTDPSTGEFVRDFRPDEVPEFAREAVLGRQQAPRQANADITPEQLLTELQTVPPLFQDFQRGQPRTAEQGRTIREIVDRLWAAGVPSEVWPRWVKDAAGRGLVNAVPPAPRQPISQQAIRQESQDLQDTRLAIEGIDFGSPHQGPLIPLSSKPMLSAVKRLRAMNLNLEEIAFIQSLPKNLPPDAILDFIETRRSFGR</sequence>
<accession>A0A0F9C4T5</accession>
<evidence type="ECO:0000313" key="1">
    <source>
        <dbReference type="EMBL" id="KKK97479.1"/>
    </source>
</evidence>